<feature type="domain" description="Ig-like" evidence="8">
    <location>
        <begin position="293"/>
        <end position="387"/>
    </location>
</feature>
<keyword evidence="6" id="KW-0812">Transmembrane</keyword>
<feature type="domain" description="Ig-like" evidence="8">
    <location>
        <begin position="214"/>
        <end position="292"/>
    </location>
</feature>
<dbReference type="AlphaFoldDB" id="A0A3B3HKY9"/>
<dbReference type="GeneTree" id="ENSGT01100000263479"/>
<reference evidence="9" key="3">
    <citation type="submission" date="2025-09" db="UniProtKB">
        <authorList>
            <consortium name="Ensembl"/>
        </authorList>
    </citation>
    <scope>IDENTIFICATION</scope>
    <source>
        <strain evidence="9">Hd-rR</strain>
    </source>
</reference>
<dbReference type="Pfam" id="PF13895">
    <property type="entry name" value="Ig_2"/>
    <property type="match status" value="1"/>
</dbReference>
<keyword evidence="2" id="KW-1015">Disulfide bond</keyword>
<dbReference type="InterPro" id="IPR052598">
    <property type="entry name" value="IgSF_CEA-related"/>
</dbReference>
<evidence type="ECO:0000313" key="9">
    <source>
        <dbReference type="Ensembl" id="ENSORLP00000032414.1"/>
    </source>
</evidence>
<keyword evidence="10" id="KW-1185">Reference proteome</keyword>
<dbReference type="RefSeq" id="XP_011483801.1">
    <property type="nucleotide sequence ID" value="XM_011485499.3"/>
</dbReference>
<protein>
    <recommendedName>
        <fullName evidence="8">Ig-like domain-containing protein</fullName>
    </recommendedName>
</protein>
<evidence type="ECO:0000256" key="6">
    <source>
        <dbReference type="SAM" id="Phobius"/>
    </source>
</evidence>
<evidence type="ECO:0000256" key="7">
    <source>
        <dbReference type="SAM" id="SignalP"/>
    </source>
</evidence>
<feature type="region of interest" description="Disordered" evidence="5">
    <location>
        <begin position="514"/>
        <end position="541"/>
    </location>
</feature>
<dbReference type="CDD" id="cd00096">
    <property type="entry name" value="Ig"/>
    <property type="match status" value="1"/>
</dbReference>
<dbReference type="PANTHER" id="PTHR44337">
    <property type="entry name" value="CARCINOEMBRYONIC ANTIGEN-RELATED CELL ADHESION MOLECULE 8"/>
    <property type="match status" value="1"/>
</dbReference>
<dbReference type="STRING" id="8090.ENSORLP00000032414"/>
<dbReference type="KEGG" id="ola:105355967"/>
<dbReference type="Proteomes" id="UP000001038">
    <property type="component" value="Chromosome 16"/>
</dbReference>
<keyword evidence="6" id="KW-1133">Transmembrane helix</keyword>
<feature type="region of interest" description="Disordered" evidence="5">
    <location>
        <begin position="579"/>
        <end position="602"/>
    </location>
</feature>
<dbReference type="InterPro" id="IPR013783">
    <property type="entry name" value="Ig-like_fold"/>
</dbReference>
<evidence type="ECO:0000256" key="5">
    <source>
        <dbReference type="SAM" id="MobiDB-lite"/>
    </source>
</evidence>
<dbReference type="Gene3D" id="2.60.40.10">
    <property type="entry name" value="Immunoglobulins"/>
    <property type="match status" value="5"/>
</dbReference>
<dbReference type="Bgee" id="ENSORLG00000023372">
    <property type="expression patterns" value="Expressed in intestine and 9 other cell types or tissues"/>
</dbReference>
<name>A0A3B3HKY9_ORYLA</name>
<dbReference type="InterPro" id="IPR007110">
    <property type="entry name" value="Ig-like_dom"/>
</dbReference>
<feature type="domain" description="Ig-like" evidence="8">
    <location>
        <begin position="121"/>
        <end position="203"/>
    </location>
</feature>
<keyword evidence="3" id="KW-0325">Glycoprotein</keyword>
<dbReference type="InterPro" id="IPR013098">
    <property type="entry name" value="Ig_I-set"/>
</dbReference>
<feature type="domain" description="Ig-like" evidence="8">
    <location>
        <begin position="394"/>
        <end position="468"/>
    </location>
</feature>
<gene>
    <name evidence="9" type="primary">LOC105355967</name>
</gene>
<dbReference type="InterPro" id="IPR003598">
    <property type="entry name" value="Ig_sub2"/>
</dbReference>
<dbReference type="SMART" id="SM00408">
    <property type="entry name" value="IGc2"/>
    <property type="match status" value="4"/>
</dbReference>
<evidence type="ECO:0000256" key="1">
    <source>
        <dbReference type="ARBA" id="ARBA00022729"/>
    </source>
</evidence>
<reference evidence="9 10" key="1">
    <citation type="journal article" date="2007" name="Nature">
        <title>The medaka draft genome and insights into vertebrate genome evolution.</title>
        <authorList>
            <person name="Kasahara M."/>
            <person name="Naruse K."/>
            <person name="Sasaki S."/>
            <person name="Nakatani Y."/>
            <person name="Qu W."/>
            <person name="Ahsan B."/>
            <person name="Yamada T."/>
            <person name="Nagayasu Y."/>
            <person name="Doi K."/>
            <person name="Kasai Y."/>
            <person name="Jindo T."/>
            <person name="Kobayashi D."/>
            <person name="Shimada A."/>
            <person name="Toyoda A."/>
            <person name="Kuroki Y."/>
            <person name="Fujiyama A."/>
            <person name="Sasaki T."/>
            <person name="Shimizu A."/>
            <person name="Asakawa S."/>
            <person name="Shimizu N."/>
            <person name="Hashimoto S."/>
            <person name="Yang J."/>
            <person name="Lee Y."/>
            <person name="Matsushima K."/>
            <person name="Sugano S."/>
            <person name="Sakaizumi M."/>
            <person name="Narita T."/>
            <person name="Ohishi K."/>
            <person name="Haga S."/>
            <person name="Ohta F."/>
            <person name="Nomoto H."/>
            <person name="Nogata K."/>
            <person name="Morishita T."/>
            <person name="Endo T."/>
            <person name="Shin-I T."/>
            <person name="Takeda H."/>
            <person name="Morishita S."/>
            <person name="Kohara Y."/>
        </authorList>
    </citation>
    <scope>NUCLEOTIDE SEQUENCE [LARGE SCALE GENOMIC DNA]</scope>
    <source>
        <strain evidence="9 10">Hd-rR</strain>
    </source>
</reference>
<dbReference type="InParanoid" id="A0A3B3HKY9"/>
<evidence type="ECO:0000256" key="2">
    <source>
        <dbReference type="ARBA" id="ARBA00023157"/>
    </source>
</evidence>
<dbReference type="OrthoDB" id="6159398at2759"/>
<reference evidence="9" key="2">
    <citation type="submission" date="2025-08" db="UniProtKB">
        <authorList>
            <consortium name="Ensembl"/>
        </authorList>
    </citation>
    <scope>IDENTIFICATION</scope>
    <source>
        <strain evidence="9">Hd-rR</strain>
    </source>
</reference>
<dbReference type="Ensembl" id="ENSORLT00000044483.1">
    <property type="protein sequence ID" value="ENSORLP00000032414.1"/>
    <property type="gene ID" value="ENSORLG00000023372.1"/>
</dbReference>
<dbReference type="Pfam" id="PF13927">
    <property type="entry name" value="Ig_3"/>
    <property type="match status" value="2"/>
</dbReference>
<feature type="signal peptide" evidence="7">
    <location>
        <begin position="1"/>
        <end position="19"/>
    </location>
</feature>
<dbReference type="SMART" id="SM00409">
    <property type="entry name" value="IG"/>
    <property type="match status" value="5"/>
</dbReference>
<feature type="chain" id="PRO_5017458878" description="Ig-like domain-containing protein" evidence="7">
    <location>
        <begin position="20"/>
        <end position="602"/>
    </location>
</feature>
<dbReference type="PANTHER" id="PTHR44337:SF16">
    <property type="entry name" value="CARCINOEMBRYONIC ANTIGEN-RELATED CELL ADHESION MOLECULE 20-LIKE-RELATED"/>
    <property type="match status" value="1"/>
</dbReference>
<evidence type="ECO:0000256" key="3">
    <source>
        <dbReference type="ARBA" id="ARBA00023180"/>
    </source>
</evidence>
<keyword evidence="4" id="KW-0393">Immunoglobulin domain</keyword>
<evidence type="ECO:0000259" key="8">
    <source>
        <dbReference type="PROSITE" id="PS50835"/>
    </source>
</evidence>
<dbReference type="InterPro" id="IPR003599">
    <property type="entry name" value="Ig_sub"/>
</dbReference>
<organism evidence="9 10">
    <name type="scientific">Oryzias latipes</name>
    <name type="common">Japanese rice fish</name>
    <name type="synonym">Japanese killifish</name>
    <dbReference type="NCBI Taxonomy" id="8090"/>
    <lineage>
        <taxon>Eukaryota</taxon>
        <taxon>Metazoa</taxon>
        <taxon>Chordata</taxon>
        <taxon>Craniata</taxon>
        <taxon>Vertebrata</taxon>
        <taxon>Euteleostomi</taxon>
        <taxon>Actinopterygii</taxon>
        <taxon>Neopterygii</taxon>
        <taxon>Teleostei</taxon>
        <taxon>Neoteleostei</taxon>
        <taxon>Acanthomorphata</taxon>
        <taxon>Ovalentaria</taxon>
        <taxon>Atherinomorphae</taxon>
        <taxon>Beloniformes</taxon>
        <taxon>Adrianichthyidae</taxon>
        <taxon>Oryziinae</taxon>
        <taxon>Oryzias</taxon>
    </lineage>
</organism>
<evidence type="ECO:0000256" key="4">
    <source>
        <dbReference type="ARBA" id="ARBA00023319"/>
    </source>
</evidence>
<dbReference type="InterPro" id="IPR036179">
    <property type="entry name" value="Ig-like_dom_sf"/>
</dbReference>
<proteinExistence type="predicted"/>
<dbReference type="Pfam" id="PF07679">
    <property type="entry name" value="I-set"/>
    <property type="match status" value="1"/>
</dbReference>
<dbReference type="GeneID" id="105355967"/>
<dbReference type="PROSITE" id="PS50835">
    <property type="entry name" value="IG_LIKE"/>
    <property type="match status" value="4"/>
</dbReference>
<feature type="transmembrane region" description="Helical" evidence="6">
    <location>
        <begin position="490"/>
        <end position="512"/>
    </location>
</feature>
<accession>A0A3B3HKY9</accession>
<sequence>MAILKYYILAVALKGLTEAAGILPDGPLNGTIGGSVMFTTSLTEADGPFTFVNWNVNTTILIINYQPSSTFIPPDYENRITFFPSTLSLELRGLTLNDGGEYSVTVFPGEGGKITLDIYVPVSSVTVTPQSADLVEFSSFSLTCSSSGSSLSFIWMNSSSEVTASDRVQITDGGSTLTVVSVTRYDEQSYKCRVFNPVSEGISDPVNILVSYGPENIKISVSPSQEFYEEGSEVILSCSADSKPSAQFSWFLNGTKLPDSGPELTLRNIQFSQRGDYSCQAFNSKTLTNEMSPSFSISVLEKISGVSIKVSTEQIIEGSSVTLTCEASGSSPSRKWKKDASDLSLSENVTLSEDNKILTFRAVNKDNSGEYVCLVSNPFSSSEAKFTFIVNYGPQNVQIEGKDKINENDQIKLICSAESTPSATFTWRLNGSEIIGSSAEFLKEKAQRSDSGTYTCEALNTVTKKQATAEHELRVQTGGDPTSGCSTGCIVGIVIGCLVVVAAAAGGGFYVYRSKSAKRPSNGNNGNRRGHDGRDNTSYASEDVNYADIKFSKNKNKNNVSMQMDEENVTSNYAQIRVNNQPAGAHPPNYDAHMNRVNRQVS</sequence>
<keyword evidence="6" id="KW-0472">Membrane</keyword>
<keyword evidence="1 7" id="KW-0732">Signal</keyword>
<evidence type="ECO:0000313" key="10">
    <source>
        <dbReference type="Proteomes" id="UP000001038"/>
    </source>
</evidence>
<dbReference type="SUPFAM" id="SSF48726">
    <property type="entry name" value="Immunoglobulin"/>
    <property type="match status" value="5"/>
</dbReference>